<accession>A0AAP3VA11</accession>
<name>A0AAP3VA11_9FIRM</name>
<dbReference type="InterPro" id="IPR013324">
    <property type="entry name" value="RNA_pol_sigma_r3/r4-like"/>
</dbReference>
<feature type="region of interest" description="Disordered" evidence="1">
    <location>
        <begin position="1"/>
        <end position="24"/>
    </location>
</feature>
<gene>
    <name evidence="2" type="ORF">PNE45_08340</name>
</gene>
<evidence type="ECO:0000313" key="2">
    <source>
        <dbReference type="EMBL" id="MDB8018042.1"/>
    </source>
</evidence>
<dbReference type="InterPro" id="IPR036388">
    <property type="entry name" value="WH-like_DNA-bd_sf"/>
</dbReference>
<reference evidence="2" key="1">
    <citation type="submission" date="2023-01" db="EMBL/GenBank/DDBJ databases">
        <title>Human gut microbiome strain richness.</title>
        <authorList>
            <person name="Chen-Liaw A."/>
        </authorList>
    </citation>
    <scope>NUCLEOTIDE SEQUENCE</scope>
    <source>
        <strain evidence="2">1001283st1_D2_1001283B150209_150212</strain>
    </source>
</reference>
<evidence type="ECO:0000313" key="3">
    <source>
        <dbReference type="Proteomes" id="UP001212823"/>
    </source>
</evidence>
<dbReference type="RefSeq" id="WP_306774896.1">
    <property type="nucleotide sequence ID" value="NZ_JADNCL010000042.1"/>
</dbReference>
<dbReference type="EMBL" id="JAQLYE010000013">
    <property type="protein sequence ID" value="MDB8018042.1"/>
    <property type="molecule type" value="Genomic_DNA"/>
</dbReference>
<sequence length="98" mass="11558">MEQMRDLRNRTAEGFTEGDTDDLLMDSPESLEDMVIQQMEIETLQKAIQTFLEIQRERLHLYFFEGMTTRKIADRQGINQNAVWKSIQSGVAVLRRFF</sequence>
<dbReference type="SUPFAM" id="SSF88659">
    <property type="entry name" value="Sigma3 and sigma4 domains of RNA polymerase sigma factors"/>
    <property type="match status" value="1"/>
</dbReference>
<dbReference type="Proteomes" id="UP001212823">
    <property type="component" value="Unassembled WGS sequence"/>
</dbReference>
<organism evidence="2 3">
    <name type="scientific">Agathobacter rectalis</name>
    <dbReference type="NCBI Taxonomy" id="39491"/>
    <lineage>
        <taxon>Bacteria</taxon>
        <taxon>Bacillati</taxon>
        <taxon>Bacillota</taxon>
        <taxon>Clostridia</taxon>
        <taxon>Lachnospirales</taxon>
        <taxon>Lachnospiraceae</taxon>
        <taxon>Agathobacter</taxon>
    </lineage>
</organism>
<evidence type="ECO:0000256" key="1">
    <source>
        <dbReference type="SAM" id="MobiDB-lite"/>
    </source>
</evidence>
<comment type="caution">
    <text evidence="2">The sequence shown here is derived from an EMBL/GenBank/DDBJ whole genome shotgun (WGS) entry which is preliminary data.</text>
</comment>
<proteinExistence type="predicted"/>
<dbReference type="Gene3D" id="1.10.10.10">
    <property type="entry name" value="Winged helix-like DNA-binding domain superfamily/Winged helix DNA-binding domain"/>
    <property type="match status" value="1"/>
</dbReference>
<protein>
    <submittedName>
        <fullName evidence="2">Sigma-70 family RNA polymerase sigma factor</fullName>
    </submittedName>
</protein>
<feature type="compositionally biased region" description="Basic and acidic residues" evidence="1">
    <location>
        <begin position="1"/>
        <end position="11"/>
    </location>
</feature>
<dbReference type="AlphaFoldDB" id="A0AAP3VA11"/>